<protein>
    <submittedName>
        <fullName evidence="2">Uncharacterized protein</fullName>
    </submittedName>
</protein>
<name>X6MSK6_RETFI</name>
<dbReference type="Proteomes" id="UP000023152">
    <property type="component" value="Unassembled WGS sequence"/>
</dbReference>
<dbReference type="AlphaFoldDB" id="X6MSK6"/>
<feature type="non-terminal residue" evidence="2">
    <location>
        <position position="1"/>
    </location>
</feature>
<evidence type="ECO:0000256" key="1">
    <source>
        <dbReference type="SAM" id="Coils"/>
    </source>
</evidence>
<keyword evidence="1" id="KW-0175">Coiled coil</keyword>
<accession>X6MSK6</accession>
<dbReference type="EMBL" id="ASPP01017598">
    <property type="protein sequence ID" value="ETO16938.1"/>
    <property type="molecule type" value="Genomic_DNA"/>
</dbReference>
<organism evidence="2 3">
    <name type="scientific">Reticulomyxa filosa</name>
    <dbReference type="NCBI Taxonomy" id="46433"/>
    <lineage>
        <taxon>Eukaryota</taxon>
        <taxon>Sar</taxon>
        <taxon>Rhizaria</taxon>
        <taxon>Retaria</taxon>
        <taxon>Foraminifera</taxon>
        <taxon>Monothalamids</taxon>
        <taxon>Reticulomyxidae</taxon>
        <taxon>Reticulomyxa</taxon>
    </lineage>
</organism>
<reference evidence="2 3" key="1">
    <citation type="journal article" date="2013" name="Curr. Biol.">
        <title>The Genome of the Foraminiferan Reticulomyxa filosa.</title>
        <authorList>
            <person name="Glockner G."/>
            <person name="Hulsmann N."/>
            <person name="Schleicher M."/>
            <person name="Noegel A.A."/>
            <person name="Eichinger L."/>
            <person name="Gallinger C."/>
            <person name="Pawlowski J."/>
            <person name="Sierra R."/>
            <person name="Euteneuer U."/>
            <person name="Pillet L."/>
            <person name="Moustafa A."/>
            <person name="Platzer M."/>
            <person name="Groth M."/>
            <person name="Szafranski K."/>
            <person name="Schliwa M."/>
        </authorList>
    </citation>
    <scope>NUCLEOTIDE SEQUENCE [LARGE SCALE GENOMIC DNA]</scope>
</reference>
<evidence type="ECO:0000313" key="2">
    <source>
        <dbReference type="EMBL" id="ETO16938.1"/>
    </source>
</evidence>
<sequence>IIEQLKEQIEQYKEKIDQMKRDFDNELNEIRKELDLANEAVELAKKDVLCTFSFWTPRVDTIQSYNFNGYLESDKEASDADPELPELEVVNNGDETEQMIQERGGITRKKVEDDEEPLQDAQAVERRDTDRMSYFLFVGNIL</sequence>
<proteinExistence type="predicted"/>
<evidence type="ECO:0000313" key="3">
    <source>
        <dbReference type="Proteomes" id="UP000023152"/>
    </source>
</evidence>
<keyword evidence="3" id="KW-1185">Reference proteome</keyword>
<gene>
    <name evidence="2" type="ORF">RFI_20399</name>
</gene>
<comment type="caution">
    <text evidence="2">The sequence shown here is derived from an EMBL/GenBank/DDBJ whole genome shotgun (WGS) entry which is preliminary data.</text>
</comment>
<feature type="coiled-coil region" evidence="1">
    <location>
        <begin position="2"/>
        <end position="47"/>
    </location>
</feature>